<gene>
    <name evidence="7" type="ORF">POPTR_009G048600</name>
</gene>
<reference evidence="7 8" key="1">
    <citation type="journal article" date="2006" name="Science">
        <title>The genome of black cottonwood, Populus trichocarpa (Torr. &amp; Gray).</title>
        <authorList>
            <person name="Tuskan G.A."/>
            <person name="Difazio S."/>
            <person name="Jansson S."/>
            <person name="Bohlmann J."/>
            <person name="Grigoriev I."/>
            <person name="Hellsten U."/>
            <person name="Putnam N."/>
            <person name="Ralph S."/>
            <person name="Rombauts S."/>
            <person name="Salamov A."/>
            <person name="Schein J."/>
            <person name="Sterck L."/>
            <person name="Aerts A."/>
            <person name="Bhalerao R.R."/>
            <person name="Bhalerao R.P."/>
            <person name="Blaudez D."/>
            <person name="Boerjan W."/>
            <person name="Brun A."/>
            <person name="Brunner A."/>
            <person name="Busov V."/>
            <person name="Campbell M."/>
            <person name="Carlson J."/>
            <person name="Chalot M."/>
            <person name="Chapman J."/>
            <person name="Chen G.L."/>
            <person name="Cooper D."/>
            <person name="Coutinho P.M."/>
            <person name="Couturier J."/>
            <person name="Covert S."/>
            <person name="Cronk Q."/>
            <person name="Cunningham R."/>
            <person name="Davis J."/>
            <person name="Degroeve S."/>
            <person name="Dejardin A."/>
            <person name="Depamphilis C."/>
            <person name="Detter J."/>
            <person name="Dirks B."/>
            <person name="Dubchak I."/>
            <person name="Duplessis S."/>
            <person name="Ehlting J."/>
            <person name="Ellis B."/>
            <person name="Gendler K."/>
            <person name="Goodstein D."/>
            <person name="Gribskov M."/>
            <person name="Grimwood J."/>
            <person name="Groover A."/>
            <person name="Gunter L."/>
            <person name="Hamberger B."/>
            <person name="Heinze B."/>
            <person name="Helariutta Y."/>
            <person name="Henrissat B."/>
            <person name="Holligan D."/>
            <person name="Holt R."/>
            <person name="Huang W."/>
            <person name="Islam-Faridi N."/>
            <person name="Jones S."/>
            <person name="Jones-Rhoades M."/>
            <person name="Jorgensen R."/>
            <person name="Joshi C."/>
            <person name="Kangasjarvi J."/>
            <person name="Karlsson J."/>
            <person name="Kelleher C."/>
            <person name="Kirkpatrick R."/>
            <person name="Kirst M."/>
            <person name="Kohler A."/>
            <person name="Kalluri U."/>
            <person name="Larimer F."/>
            <person name="Leebens-Mack J."/>
            <person name="Leple J.C."/>
            <person name="Locascio P."/>
            <person name="Lou Y."/>
            <person name="Lucas S."/>
            <person name="Martin F."/>
            <person name="Montanini B."/>
            <person name="Napoli C."/>
            <person name="Nelson D.R."/>
            <person name="Nelson C."/>
            <person name="Nieminen K."/>
            <person name="Nilsson O."/>
            <person name="Pereda V."/>
            <person name="Peter G."/>
            <person name="Philippe R."/>
            <person name="Pilate G."/>
            <person name="Poliakov A."/>
            <person name="Razumovskaya J."/>
            <person name="Richardson P."/>
            <person name="Rinaldi C."/>
            <person name="Ritland K."/>
            <person name="Rouze P."/>
            <person name="Ryaboy D."/>
            <person name="Schmutz J."/>
            <person name="Schrader J."/>
            <person name="Segerman B."/>
            <person name="Shin H."/>
            <person name="Siddiqui A."/>
            <person name="Sterky F."/>
            <person name="Terry A."/>
            <person name="Tsai C.J."/>
            <person name="Uberbacher E."/>
            <person name="Unneberg P."/>
            <person name="Vahala J."/>
            <person name="Wall K."/>
            <person name="Wessler S."/>
            <person name="Yang G."/>
            <person name="Yin T."/>
            <person name="Douglas C."/>
            <person name="Marra M."/>
            <person name="Sandberg G."/>
            <person name="Van de Peer Y."/>
            <person name="Rokhsar D."/>
        </authorList>
    </citation>
    <scope>NUCLEOTIDE SEQUENCE [LARGE SCALE GENOMIC DNA]</scope>
    <source>
        <strain evidence="8">cv. Nisqually</strain>
    </source>
</reference>
<keyword evidence="3" id="KW-0464">Manganese</keyword>
<feature type="signal peptide" evidence="6">
    <location>
        <begin position="1"/>
        <end position="18"/>
    </location>
</feature>
<organism evidence="7 8">
    <name type="scientific">Populus trichocarpa</name>
    <name type="common">Western balsam poplar</name>
    <name type="synonym">Populus balsamifera subsp. trichocarpa</name>
    <dbReference type="NCBI Taxonomy" id="3694"/>
    <lineage>
        <taxon>Eukaryota</taxon>
        <taxon>Viridiplantae</taxon>
        <taxon>Streptophyta</taxon>
        <taxon>Embryophyta</taxon>
        <taxon>Tracheophyta</taxon>
        <taxon>Spermatophyta</taxon>
        <taxon>Magnoliopsida</taxon>
        <taxon>eudicotyledons</taxon>
        <taxon>Gunneridae</taxon>
        <taxon>Pentapetalae</taxon>
        <taxon>rosids</taxon>
        <taxon>fabids</taxon>
        <taxon>Malpighiales</taxon>
        <taxon>Salicaceae</taxon>
        <taxon>Saliceae</taxon>
        <taxon>Populus</taxon>
    </lineage>
</organism>
<keyword evidence="8" id="KW-1185">Reference proteome</keyword>
<dbReference type="PANTHER" id="PTHR42909">
    <property type="entry name" value="ZGC:136858"/>
    <property type="match status" value="1"/>
</dbReference>
<dbReference type="Pfam" id="PF04227">
    <property type="entry name" value="Indigoidine_A"/>
    <property type="match status" value="1"/>
</dbReference>
<dbReference type="SUPFAM" id="SSF110581">
    <property type="entry name" value="Indigoidine synthase A-like"/>
    <property type="match status" value="1"/>
</dbReference>
<keyword evidence="5" id="KW-0326">Glycosidase</keyword>
<evidence type="ECO:0000256" key="5">
    <source>
        <dbReference type="ARBA" id="ARBA00023295"/>
    </source>
</evidence>
<dbReference type="STRING" id="3694.A0A2K1Z2X1"/>
<evidence type="ECO:0000313" key="7">
    <source>
        <dbReference type="EMBL" id="PNT19625.1"/>
    </source>
</evidence>
<evidence type="ECO:0000256" key="6">
    <source>
        <dbReference type="SAM" id="SignalP"/>
    </source>
</evidence>
<dbReference type="Proteomes" id="UP000006729">
    <property type="component" value="Chromosome 9"/>
</dbReference>
<dbReference type="PANTHER" id="PTHR42909:SF1">
    <property type="entry name" value="CARBOHYDRATE KINASE PFKB DOMAIN-CONTAINING PROTEIN"/>
    <property type="match status" value="1"/>
</dbReference>
<dbReference type="GO" id="GO:0016798">
    <property type="term" value="F:hydrolase activity, acting on glycosyl bonds"/>
    <property type="evidence" value="ECO:0007669"/>
    <property type="project" value="UniProtKB-KW"/>
</dbReference>
<keyword evidence="1" id="KW-0479">Metal-binding</keyword>
<sequence length="138" mass="14648">MVLLLFLPDFVCFCPVMWTPVAVISAGVKSILDIPRTLEYLETQGICVAAYKTSESPAFFTERSETNLKLKLGSGILITVPIPKEHTASGGLIESAIQSALREARTGIAETPFLLAEVNELTGGAPLASSILSLALNA</sequence>
<evidence type="ECO:0000256" key="4">
    <source>
        <dbReference type="ARBA" id="ARBA00023239"/>
    </source>
</evidence>
<evidence type="ECO:0000256" key="2">
    <source>
        <dbReference type="ARBA" id="ARBA00022801"/>
    </source>
</evidence>
<dbReference type="AlphaFoldDB" id="A0A2K1Z2X1"/>
<dbReference type="GO" id="GO:0046872">
    <property type="term" value="F:metal ion binding"/>
    <property type="evidence" value="ECO:0007669"/>
    <property type="project" value="UniProtKB-KW"/>
</dbReference>
<evidence type="ECO:0000256" key="1">
    <source>
        <dbReference type="ARBA" id="ARBA00022723"/>
    </source>
</evidence>
<dbReference type="InterPro" id="IPR022830">
    <property type="entry name" value="Indigdn_synthA-like"/>
</dbReference>
<keyword evidence="4" id="KW-0456">Lyase</keyword>
<dbReference type="InParanoid" id="A0A2K1Z2X1"/>
<dbReference type="InterPro" id="IPR007342">
    <property type="entry name" value="PsuG"/>
</dbReference>
<dbReference type="Gene3D" id="3.40.1790.10">
    <property type="entry name" value="Indigoidine synthase domain"/>
    <property type="match status" value="1"/>
</dbReference>
<protein>
    <submittedName>
        <fullName evidence="7">Uncharacterized protein</fullName>
    </submittedName>
</protein>
<accession>A0A2K1Z2X1</accession>
<evidence type="ECO:0000256" key="3">
    <source>
        <dbReference type="ARBA" id="ARBA00023211"/>
    </source>
</evidence>
<keyword evidence="6" id="KW-0732">Signal</keyword>
<dbReference type="EMBL" id="CM009298">
    <property type="protein sequence ID" value="PNT19625.1"/>
    <property type="molecule type" value="Genomic_DNA"/>
</dbReference>
<name>A0A2K1Z2X1_POPTR</name>
<dbReference type="GO" id="GO:0004730">
    <property type="term" value="F:pseudouridylate synthase activity"/>
    <property type="evidence" value="ECO:0007669"/>
    <property type="project" value="InterPro"/>
</dbReference>
<evidence type="ECO:0000313" key="8">
    <source>
        <dbReference type="Proteomes" id="UP000006729"/>
    </source>
</evidence>
<keyword evidence="2" id="KW-0378">Hydrolase</keyword>
<proteinExistence type="predicted"/>
<feature type="chain" id="PRO_5014393354" evidence="6">
    <location>
        <begin position="19"/>
        <end position="138"/>
    </location>
</feature>